<protein>
    <recommendedName>
        <fullName evidence="1">Myo-inositol-1-phosphate synthase GAPDH-like domain-containing protein</fullName>
    </recommendedName>
</protein>
<name>X1URJ6_9ZZZZ</name>
<proteinExistence type="predicted"/>
<dbReference type="AlphaFoldDB" id="X1URJ6"/>
<dbReference type="PANTHER" id="PTHR43125">
    <property type="entry name" value="INOSITOL-3-PHOSPHATE SYNTHASE"/>
    <property type="match status" value="1"/>
</dbReference>
<comment type="caution">
    <text evidence="2">The sequence shown here is derived from an EMBL/GenBank/DDBJ whole genome shotgun (WGS) entry which is preliminary data.</text>
</comment>
<dbReference type="PANTHER" id="PTHR43125:SF1">
    <property type="entry name" value="INOSITOL-3-PHOSPHATE SYNTHASE"/>
    <property type="match status" value="1"/>
</dbReference>
<evidence type="ECO:0000313" key="2">
    <source>
        <dbReference type="EMBL" id="GAJ06242.1"/>
    </source>
</evidence>
<reference evidence="2" key="1">
    <citation type="journal article" date="2014" name="Front. Microbiol.">
        <title>High frequency of phylogenetically diverse reductive dehalogenase-homologous genes in deep subseafloor sedimentary metagenomes.</title>
        <authorList>
            <person name="Kawai M."/>
            <person name="Futagami T."/>
            <person name="Toyoda A."/>
            <person name="Takaki Y."/>
            <person name="Nishi S."/>
            <person name="Hori S."/>
            <person name="Arai W."/>
            <person name="Tsubouchi T."/>
            <person name="Morono Y."/>
            <person name="Uchiyama I."/>
            <person name="Ito T."/>
            <person name="Fujiyama A."/>
            <person name="Inagaki F."/>
            <person name="Takami H."/>
        </authorList>
    </citation>
    <scope>NUCLEOTIDE SEQUENCE</scope>
    <source>
        <strain evidence="2">Expedition CK06-06</strain>
    </source>
</reference>
<dbReference type="Pfam" id="PF01658">
    <property type="entry name" value="Inos-1-P_synth"/>
    <property type="match status" value="1"/>
</dbReference>
<dbReference type="InterPro" id="IPR036291">
    <property type="entry name" value="NAD(P)-bd_dom_sf"/>
</dbReference>
<organism evidence="2">
    <name type="scientific">marine sediment metagenome</name>
    <dbReference type="NCBI Taxonomy" id="412755"/>
    <lineage>
        <taxon>unclassified sequences</taxon>
        <taxon>metagenomes</taxon>
        <taxon>ecological metagenomes</taxon>
    </lineage>
</organism>
<sequence>SDNKFAERFKQKNLPLIGDDIKAQIGATITHRTLAKLFVDRGIKLDRTYQLNTGGNTDFLNMLARDRLKSKKTSKTEAVQSVLDKPLEPKNIHIGPSDYVPWQKDNKICFIRMEGRMFGDVPMNLELRLSVEDSPNSAGCVIDAIRCSKLALDRGIGGVLNSISAYTMKHPPQQFADGKARDMVEEFLQGKRER</sequence>
<dbReference type="Gene3D" id="3.40.50.720">
    <property type="entry name" value="NAD(P)-binding Rossmann-like Domain"/>
    <property type="match status" value="1"/>
</dbReference>
<dbReference type="GO" id="GO:0004512">
    <property type="term" value="F:inositol-3-phosphate synthase activity"/>
    <property type="evidence" value="ECO:0007669"/>
    <property type="project" value="TreeGrafter"/>
</dbReference>
<gene>
    <name evidence="2" type="ORF">S12H4_41395</name>
</gene>
<dbReference type="InterPro" id="IPR052199">
    <property type="entry name" value="MIPS"/>
</dbReference>
<dbReference type="GO" id="GO:0006021">
    <property type="term" value="P:inositol biosynthetic process"/>
    <property type="evidence" value="ECO:0007669"/>
    <property type="project" value="TreeGrafter"/>
</dbReference>
<dbReference type="SUPFAM" id="SSF55347">
    <property type="entry name" value="Glyceraldehyde-3-phosphate dehydrogenase-like, C-terminal domain"/>
    <property type="match status" value="1"/>
</dbReference>
<accession>X1URJ6</accession>
<evidence type="ECO:0000259" key="1">
    <source>
        <dbReference type="Pfam" id="PF01658"/>
    </source>
</evidence>
<feature type="non-terminal residue" evidence="2">
    <location>
        <position position="1"/>
    </location>
</feature>
<dbReference type="EMBL" id="BARW01025223">
    <property type="protein sequence ID" value="GAJ06242.1"/>
    <property type="molecule type" value="Genomic_DNA"/>
</dbReference>
<feature type="domain" description="Myo-inositol-1-phosphate synthase GAPDH-like" evidence="1">
    <location>
        <begin position="26"/>
        <end position="134"/>
    </location>
</feature>
<dbReference type="SUPFAM" id="SSF51735">
    <property type="entry name" value="NAD(P)-binding Rossmann-fold domains"/>
    <property type="match status" value="1"/>
</dbReference>
<dbReference type="InterPro" id="IPR013021">
    <property type="entry name" value="Myo-inos-1-P_Synthase_GAPDH"/>
</dbReference>
<dbReference type="Gene3D" id="3.30.360.10">
    <property type="entry name" value="Dihydrodipicolinate Reductase, domain 2"/>
    <property type="match status" value="1"/>
</dbReference>